<keyword evidence="2" id="KW-1133">Transmembrane helix</keyword>
<dbReference type="EMBL" id="SZPU01000065">
    <property type="protein sequence ID" value="TKI65281.1"/>
    <property type="molecule type" value="Genomic_DNA"/>
</dbReference>
<name>A0A4U2YYH6_9BACI</name>
<keyword evidence="4" id="KW-1185">Reference proteome</keyword>
<protein>
    <recommendedName>
        <fullName evidence="5">Conjugative transposon protein TcpC</fullName>
    </recommendedName>
</protein>
<evidence type="ECO:0000256" key="2">
    <source>
        <dbReference type="SAM" id="Phobius"/>
    </source>
</evidence>
<evidence type="ECO:0000256" key="1">
    <source>
        <dbReference type="SAM" id="MobiDB-lite"/>
    </source>
</evidence>
<evidence type="ECO:0000313" key="3">
    <source>
        <dbReference type="EMBL" id="TKI65281.1"/>
    </source>
</evidence>
<comment type="caution">
    <text evidence="3">The sequence shown here is derived from an EMBL/GenBank/DDBJ whole genome shotgun (WGS) entry which is preliminary data.</text>
</comment>
<feature type="compositionally biased region" description="Basic and acidic residues" evidence="1">
    <location>
        <begin position="52"/>
        <end position="64"/>
    </location>
</feature>
<organism evidence="3 4">
    <name type="scientific">Lysinibacillus mangiferihumi</name>
    <dbReference type="NCBI Taxonomy" id="1130819"/>
    <lineage>
        <taxon>Bacteria</taxon>
        <taxon>Bacillati</taxon>
        <taxon>Bacillota</taxon>
        <taxon>Bacilli</taxon>
        <taxon>Bacillales</taxon>
        <taxon>Bacillaceae</taxon>
        <taxon>Lysinibacillus</taxon>
    </lineage>
</organism>
<sequence>MQRSTKSKFVLLLLVGLVMLAFIIKMFLHDDKDKDDPGFEGDKDYIYTSPVEGDKPQSEAETNKEQNVPVGNTEVDYEAEYTTKFGEQKINEARQLAEKVMRAWLENNTDMEMWEEISTAPFFIVAKNELLAPMDQLTRKVNSQEVSATKPSSNSDIKLMIFVTWDLLSDGNKVKEQSNMYELTLTLSESGKWLIKELNRA</sequence>
<reference evidence="3 4" key="1">
    <citation type="submission" date="2019-04" db="EMBL/GenBank/DDBJ databases">
        <title>Lysinibacillus genome sequencing.</title>
        <authorList>
            <person name="Dunlap C."/>
        </authorList>
    </citation>
    <scope>NUCLEOTIDE SEQUENCE [LARGE SCALE GENOMIC DNA]</scope>
    <source>
        <strain evidence="3 4">CCTCC AB 2010389</strain>
    </source>
</reference>
<feature type="transmembrane region" description="Helical" evidence="2">
    <location>
        <begin position="9"/>
        <end position="28"/>
    </location>
</feature>
<gene>
    <name evidence="3" type="ORF">FC756_16975</name>
</gene>
<evidence type="ECO:0000313" key="4">
    <source>
        <dbReference type="Proteomes" id="UP000308744"/>
    </source>
</evidence>
<feature type="region of interest" description="Disordered" evidence="1">
    <location>
        <begin position="39"/>
        <end position="73"/>
    </location>
</feature>
<dbReference type="Proteomes" id="UP000308744">
    <property type="component" value="Unassembled WGS sequence"/>
</dbReference>
<dbReference type="AlphaFoldDB" id="A0A4U2YYH6"/>
<evidence type="ECO:0008006" key="5">
    <source>
        <dbReference type="Google" id="ProtNLM"/>
    </source>
</evidence>
<keyword evidence="2" id="KW-0812">Transmembrane</keyword>
<proteinExistence type="predicted"/>
<keyword evidence="2" id="KW-0472">Membrane</keyword>
<dbReference type="RefSeq" id="WP_107896533.1">
    <property type="nucleotide sequence ID" value="NZ_PYWM01000021.1"/>
</dbReference>
<accession>A0A4U2YYH6</accession>